<dbReference type="InterPro" id="IPR013103">
    <property type="entry name" value="RVT_2"/>
</dbReference>
<feature type="non-terminal residue" evidence="2">
    <location>
        <position position="308"/>
    </location>
</feature>
<reference evidence="3" key="1">
    <citation type="submission" date="2017-03" db="EMBL/GenBank/DDBJ databases">
        <title>Phytopthora megakarya and P. palmivora, two closely related causual agents of cacao black pod achieved similar genome size and gene model numbers by different mechanisms.</title>
        <authorList>
            <person name="Ali S."/>
            <person name="Shao J."/>
            <person name="Larry D.J."/>
            <person name="Kronmiller B."/>
            <person name="Shen D."/>
            <person name="Strem M.D."/>
            <person name="Melnick R.L."/>
            <person name="Guiltinan M.J."/>
            <person name="Tyler B.M."/>
            <person name="Meinhardt L.W."/>
            <person name="Bailey B.A."/>
        </authorList>
    </citation>
    <scope>NUCLEOTIDE SEQUENCE [LARGE SCALE GENOMIC DNA]</scope>
    <source>
        <strain evidence="3">zdho120</strain>
    </source>
</reference>
<name>A0A225UV14_9STRA</name>
<comment type="caution">
    <text evidence="2">The sequence shown here is derived from an EMBL/GenBank/DDBJ whole genome shotgun (WGS) entry which is preliminary data.</text>
</comment>
<dbReference type="PANTHER" id="PTHR11439:SF491">
    <property type="entry name" value="INTEGRASE CATALYTIC DOMAIN-CONTAINING PROTEIN"/>
    <property type="match status" value="1"/>
</dbReference>
<gene>
    <name evidence="2" type="ORF">PHMEG_00032936</name>
</gene>
<sequence>MSALRAKGVIMEIPTEDVPKDAKPISTRWVRSLKTDRQGYVTCFKSRIVAFGNHQRPGSDFYETFVPVTRGDVNTAYLNALLGIRQYLKTIDGFPCATKGHMYGVMKALYGLRQSGREWNTEFNRWFLDQGYLRLLIEPAAITLVLTYVDDIMVATNSEEHKCKLFEKLDEVYGIKDQGLLTEYLGIEVDQADESVTLRQIKYAREILETFGYESAHAVGNRMETNVRMVPLDANEESASSFEYRKAIGMLMYMATGRRPGLAYAVGQLSRFVAKPSAKHMGTLKRVLRYLARTLDYGIKYRHSKGVP</sequence>
<dbReference type="Proteomes" id="UP000198211">
    <property type="component" value="Unassembled WGS sequence"/>
</dbReference>
<protein>
    <submittedName>
        <fullName evidence="2">Integrase, catalytic core protein</fullName>
    </submittedName>
</protein>
<organism evidence="2 3">
    <name type="scientific">Phytophthora megakarya</name>
    <dbReference type="NCBI Taxonomy" id="4795"/>
    <lineage>
        <taxon>Eukaryota</taxon>
        <taxon>Sar</taxon>
        <taxon>Stramenopiles</taxon>
        <taxon>Oomycota</taxon>
        <taxon>Peronosporomycetes</taxon>
        <taxon>Peronosporales</taxon>
        <taxon>Peronosporaceae</taxon>
        <taxon>Phytophthora</taxon>
    </lineage>
</organism>
<evidence type="ECO:0000259" key="1">
    <source>
        <dbReference type="Pfam" id="PF07727"/>
    </source>
</evidence>
<keyword evidence="3" id="KW-1185">Reference proteome</keyword>
<dbReference type="PANTHER" id="PTHR11439">
    <property type="entry name" value="GAG-POL-RELATED RETROTRANSPOSON"/>
    <property type="match status" value="1"/>
</dbReference>
<dbReference type="InterPro" id="IPR043502">
    <property type="entry name" value="DNA/RNA_pol_sf"/>
</dbReference>
<proteinExistence type="predicted"/>
<feature type="domain" description="Reverse transcriptase Ty1/copia-type" evidence="1">
    <location>
        <begin position="71"/>
        <end position="218"/>
    </location>
</feature>
<accession>A0A225UV14</accession>
<dbReference type="STRING" id="4795.A0A225UV14"/>
<evidence type="ECO:0000313" key="2">
    <source>
        <dbReference type="EMBL" id="OWY96727.1"/>
    </source>
</evidence>
<dbReference type="Pfam" id="PF07727">
    <property type="entry name" value="RVT_2"/>
    <property type="match status" value="2"/>
</dbReference>
<feature type="domain" description="Reverse transcriptase Ty1/copia-type" evidence="1">
    <location>
        <begin position="17"/>
        <end position="70"/>
    </location>
</feature>
<dbReference type="AlphaFoldDB" id="A0A225UV14"/>
<dbReference type="EMBL" id="NBNE01011297">
    <property type="protein sequence ID" value="OWY96727.1"/>
    <property type="molecule type" value="Genomic_DNA"/>
</dbReference>
<dbReference type="OrthoDB" id="123528at2759"/>
<evidence type="ECO:0000313" key="3">
    <source>
        <dbReference type="Proteomes" id="UP000198211"/>
    </source>
</evidence>
<dbReference type="SUPFAM" id="SSF56672">
    <property type="entry name" value="DNA/RNA polymerases"/>
    <property type="match status" value="1"/>
</dbReference>